<dbReference type="RefSeq" id="XP_049128518.1">
    <property type="nucleotide sequence ID" value="XM_049272561.1"/>
</dbReference>
<comment type="caution">
    <text evidence="1">The sequence shown here is derived from an EMBL/GenBank/DDBJ whole genome shotgun (WGS) entry which is preliminary data.</text>
</comment>
<proteinExistence type="predicted"/>
<organism evidence="1 2">
    <name type="scientific">Colletotrichum spaethianum</name>
    <dbReference type="NCBI Taxonomy" id="700344"/>
    <lineage>
        <taxon>Eukaryota</taxon>
        <taxon>Fungi</taxon>
        <taxon>Dikarya</taxon>
        <taxon>Ascomycota</taxon>
        <taxon>Pezizomycotina</taxon>
        <taxon>Sordariomycetes</taxon>
        <taxon>Hypocreomycetidae</taxon>
        <taxon>Glomerellales</taxon>
        <taxon>Glomerellaceae</taxon>
        <taxon>Colletotrichum</taxon>
        <taxon>Colletotrichum spaethianum species complex</taxon>
    </lineage>
</organism>
<protein>
    <submittedName>
        <fullName evidence="1">Uncharacterized protein</fullName>
    </submittedName>
</protein>
<keyword evidence="2" id="KW-1185">Reference proteome</keyword>
<evidence type="ECO:0000313" key="2">
    <source>
        <dbReference type="Proteomes" id="UP001055115"/>
    </source>
</evidence>
<name>A0AA37LD14_9PEZI</name>
<sequence>MATKDATSNETFARDLADALIKPLPAGTISNASIHVPIPGADVRPYFGGQDMPIINTVIKLWLNEGDSSISDLRSSQTKLDSQKLNLDENLSFMLFSREVTIWDMRSNIDFDIPRLTATLKAETY</sequence>
<dbReference type="GeneID" id="73327151"/>
<dbReference type="EMBL" id="BQXU01000015">
    <property type="protein sequence ID" value="GKT46168.1"/>
    <property type="molecule type" value="Genomic_DNA"/>
</dbReference>
<dbReference type="AlphaFoldDB" id="A0AA37LD14"/>
<dbReference type="Proteomes" id="UP001055115">
    <property type="component" value="Unassembled WGS sequence"/>
</dbReference>
<accession>A0AA37LD14</accession>
<evidence type="ECO:0000313" key="1">
    <source>
        <dbReference type="EMBL" id="GKT46168.1"/>
    </source>
</evidence>
<gene>
    <name evidence="1" type="ORF">ColSpa_06349</name>
</gene>
<reference evidence="1 2" key="1">
    <citation type="submission" date="2022-03" db="EMBL/GenBank/DDBJ databases">
        <title>Genome data of Colletotrichum spp.</title>
        <authorList>
            <person name="Utami Y.D."/>
            <person name="Hiruma K."/>
        </authorList>
    </citation>
    <scope>NUCLEOTIDE SEQUENCE [LARGE SCALE GENOMIC DNA]</scope>
    <source>
        <strain evidence="1 2">MAFF 239500</strain>
    </source>
</reference>